<dbReference type="Proteomes" id="UP001278766">
    <property type="component" value="Unassembled WGS sequence"/>
</dbReference>
<dbReference type="InterPro" id="IPR022025">
    <property type="entry name" value="Amidoligase_2"/>
</dbReference>
<proteinExistence type="predicted"/>
<dbReference type="RefSeq" id="XP_062662967.1">
    <property type="nucleotide sequence ID" value="XM_062800403.1"/>
</dbReference>
<dbReference type="Pfam" id="PF12224">
    <property type="entry name" value="Amidoligase_2"/>
    <property type="match status" value="1"/>
</dbReference>
<dbReference type="EMBL" id="JAUEPN010000002">
    <property type="protein sequence ID" value="KAK3299453.1"/>
    <property type="molecule type" value="Genomic_DNA"/>
</dbReference>
<accession>A0AAE0HMV6</accession>
<feature type="compositionally biased region" description="Low complexity" evidence="1">
    <location>
        <begin position="44"/>
        <end position="56"/>
    </location>
</feature>
<protein>
    <submittedName>
        <fullName evidence="2">Amidoligase enzyme-domain-containing protein</fullName>
    </submittedName>
</protein>
<sequence>MSTRHTGTGGASSSSRRTPAAAPPPSHVSGRTTPAAPVSRRPRASSTAGASSSSVAPPGPKPLFGLEIEIFVKLRPELERAIIQRRREGHQLDEEHWRNWDFTLSNGTGNQLQKEKQRECVGQAIEALIETALGPSHGWSCEADASLKEYKLTQPPEPLKWWGIEIISPPMSAGRQWRQEIHQVFAAVAEEFELWTNSFCACHVHVSPGPLKASKYTYDQLIQIGCASYFWEDALKTILPEERKNNRYAEANHTTFATAEYNGVPHYGWGPVFQSIRNAATSGKQWAARLDVSAEERAEYSLTMFACLMAGAKVTDHDPTDTATRYLSSNFLPLPRLGTVELRRQAGVASAQSAIYRALLALSLHVSALRYDFGAAASRRDRPSQAEFFKELAGSVKLLPPQCHGDRFLKWLKDCAADYAPGERGFTEKEVNQREHAFHAQDMPLPPPPPAPTGRRREVSSARPPAPTQAATPSRNPRVVPTPSRQPTMAPAQPPRQSRGVSFPIHP</sequence>
<gene>
    <name evidence="2" type="ORF">B0H64DRAFT_318726</name>
</gene>
<dbReference type="GeneID" id="87837351"/>
<dbReference type="AlphaFoldDB" id="A0AAE0HMV6"/>
<feature type="region of interest" description="Disordered" evidence="1">
    <location>
        <begin position="1"/>
        <end position="59"/>
    </location>
</feature>
<dbReference type="PANTHER" id="PTHR36847">
    <property type="entry name" value="AMIDOLIGASE ENZYME"/>
    <property type="match status" value="1"/>
</dbReference>
<feature type="region of interest" description="Disordered" evidence="1">
    <location>
        <begin position="438"/>
        <end position="507"/>
    </location>
</feature>
<reference evidence="2" key="1">
    <citation type="journal article" date="2023" name="Mol. Phylogenet. Evol.">
        <title>Genome-scale phylogeny and comparative genomics of the fungal order Sordariales.</title>
        <authorList>
            <person name="Hensen N."/>
            <person name="Bonometti L."/>
            <person name="Westerberg I."/>
            <person name="Brannstrom I.O."/>
            <person name="Guillou S."/>
            <person name="Cros-Aarteil S."/>
            <person name="Calhoun S."/>
            <person name="Haridas S."/>
            <person name="Kuo A."/>
            <person name="Mondo S."/>
            <person name="Pangilinan J."/>
            <person name="Riley R."/>
            <person name="LaButti K."/>
            <person name="Andreopoulos B."/>
            <person name="Lipzen A."/>
            <person name="Chen C."/>
            <person name="Yan M."/>
            <person name="Daum C."/>
            <person name="Ng V."/>
            <person name="Clum A."/>
            <person name="Steindorff A."/>
            <person name="Ohm R.A."/>
            <person name="Martin F."/>
            <person name="Silar P."/>
            <person name="Natvig D.O."/>
            <person name="Lalanne C."/>
            <person name="Gautier V."/>
            <person name="Ament-Velasquez S.L."/>
            <person name="Kruys A."/>
            <person name="Hutchinson M.I."/>
            <person name="Powell A.J."/>
            <person name="Barry K."/>
            <person name="Miller A.N."/>
            <person name="Grigoriev I.V."/>
            <person name="Debuchy R."/>
            <person name="Gladieux P."/>
            <person name="Hiltunen Thoren M."/>
            <person name="Johannesson H."/>
        </authorList>
    </citation>
    <scope>NUCLEOTIDE SEQUENCE</scope>
    <source>
        <strain evidence="2">CBS 168.71</strain>
    </source>
</reference>
<evidence type="ECO:0000256" key="1">
    <source>
        <dbReference type="SAM" id="MobiDB-lite"/>
    </source>
</evidence>
<organism evidence="2 3">
    <name type="scientific">Chaetomium fimeti</name>
    <dbReference type="NCBI Taxonomy" id="1854472"/>
    <lineage>
        <taxon>Eukaryota</taxon>
        <taxon>Fungi</taxon>
        <taxon>Dikarya</taxon>
        <taxon>Ascomycota</taxon>
        <taxon>Pezizomycotina</taxon>
        <taxon>Sordariomycetes</taxon>
        <taxon>Sordariomycetidae</taxon>
        <taxon>Sordariales</taxon>
        <taxon>Chaetomiaceae</taxon>
        <taxon>Chaetomium</taxon>
    </lineage>
</organism>
<evidence type="ECO:0000313" key="2">
    <source>
        <dbReference type="EMBL" id="KAK3299453.1"/>
    </source>
</evidence>
<evidence type="ECO:0000313" key="3">
    <source>
        <dbReference type="Proteomes" id="UP001278766"/>
    </source>
</evidence>
<feature type="compositionally biased region" description="Low complexity" evidence="1">
    <location>
        <begin position="1"/>
        <end position="20"/>
    </location>
</feature>
<dbReference type="PANTHER" id="PTHR36847:SF1">
    <property type="entry name" value="AMIDOLIGASE ENZYME"/>
    <property type="match status" value="1"/>
</dbReference>
<name>A0AAE0HMV6_9PEZI</name>
<reference evidence="2" key="2">
    <citation type="submission" date="2023-06" db="EMBL/GenBank/DDBJ databases">
        <authorList>
            <consortium name="Lawrence Berkeley National Laboratory"/>
            <person name="Haridas S."/>
            <person name="Hensen N."/>
            <person name="Bonometti L."/>
            <person name="Westerberg I."/>
            <person name="Brannstrom I.O."/>
            <person name="Guillou S."/>
            <person name="Cros-Aarteil S."/>
            <person name="Calhoun S."/>
            <person name="Kuo A."/>
            <person name="Mondo S."/>
            <person name="Pangilinan J."/>
            <person name="Riley R."/>
            <person name="Labutti K."/>
            <person name="Andreopoulos B."/>
            <person name="Lipzen A."/>
            <person name="Chen C."/>
            <person name="Yanf M."/>
            <person name="Daum C."/>
            <person name="Ng V."/>
            <person name="Clum A."/>
            <person name="Steindorff A."/>
            <person name="Ohm R."/>
            <person name="Martin F."/>
            <person name="Silar P."/>
            <person name="Natvig D."/>
            <person name="Lalanne C."/>
            <person name="Gautier V."/>
            <person name="Ament-Velasquez S.L."/>
            <person name="Kruys A."/>
            <person name="Hutchinson M.I."/>
            <person name="Powell A.J."/>
            <person name="Barry K."/>
            <person name="Miller A.N."/>
            <person name="Grigoriev I.V."/>
            <person name="Debuchy R."/>
            <person name="Gladieux P."/>
            <person name="Thoren M.H."/>
            <person name="Johannesson H."/>
        </authorList>
    </citation>
    <scope>NUCLEOTIDE SEQUENCE</scope>
    <source>
        <strain evidence="2">CBS 168.71</strain>
    </source>
</reference>
<keyword evidence="3" id="KW-1185">Reference proteome</keyword>
<comment type="caution">
    <text evidence="2">The sequence shown here is derived from an EMBL/GenBank/DDBJ whole genome shotgun (WGS) entry which is preliminary data.</text>
</comment>